<keyword evidence="4 7" id="KW-0347">Helicase</keyword>
<evidence type="ECO:0000259" key="10">
    <source>
        <dbReference type="PROSITE" id="PS51194"/>
    </source>
</evidence>
<keyword evidence="13" id="KW-1185">Reference proteome</keyword>
<accession>A0AAE3HA87</accession>
<evidence type="ECO:0000256" key="8">
    <source>
        <dbReference type="SAM" id="MobiDB-lite"/>
    </source>
</evidence>
<dbReference type="GO" id="GO:0003724">
    <property type="term" value="F:RNA helicase activity"/>
    <property type="evidence" value="ECO:0007669"/>
    <property type="project" value="InterPro"/>
</dbReference>
<name>A0AAE3HA87_9EURY</name>
<keyword evidence="2 7" id="KW-0547">Nucleotide-binding</keyword>
<evidence type="ECO:0000259" key="9">
    <source>
        <dbReference type="PROSITE" id="PS51192"/>
    </source>
</evidence>
<evidence type="ECO:0000256" key="7">
    <source>
        <dbReference type="RuleBase" id="RU000492"/>
    </source>
</evidence>
<evidence type="ECO:0000256" key="1">
    <source>
        <dbReference type="ARBA" id="ARBA00022490"/>
    </source>
</evidence>
<dbReference type="InterPro" id="IPR027417">
    <property type="entry name" value="P-loop_NTPase"/>
</dbReference>
<dbReference type="InterPro" id="IPR014001">
    <property type="entry name" value="Helicase_ATP-bd"/>
</dbReference>
<keyword evidence="5 7" id="KW-0067">ATP-binding</keyword>
<dbReference type="GO" id="GO:0005829">
    <property type="term" value="C:cytosol"/>
    <property type="evidence" value="ECO:0007669"/>
    <property type="project" value="TreeGrafter"/>
</dbReference>
<dbReference type="PROSITE" id="PS51195">
    <property type="entry name" value="Q_MOTIF"/>
    <property type="match status" value="1"/>
</dbReference>
<dbReference type="InterPro" id="IPR014014">
    <property type="entry name" value="RNA_helicase_DEAD_Q_motif"/>
</dbReference>
<dbReference type="InterPro" id="IPR050079">
    <property type="entry name" value="DEAD_box_RNA_helicase"/>
</dbReference>
<feature type="short sequence motif" description="Q motif" evidence="6">
    <location>
        <begin position="1"/>
        <end position="29"/>
    </location>
</feature>
<dbReference type="GO" id="GO:0005524">
    <property type="term" value="F:ATP binding"/>
    <property type="evidence" value="ECO:0007669"/>
    <property type="project" value="UniProtKB-KW"/>
</dbReference>
<dbReference type="PANTHER" id="PTHR47959:SF13">
    <property type="entry name" value="ATP-DEPENDENT RNA HELICASE RHLE"/>
    <property type="match status" value="1"/>
</dbReference>
<evidence type="ECO:0000256" key="6">
    <source>
        <dbReference type="PROSITE-ProRule" id="PRU00552"/>
    </source>
</evidence>
<proteinExistence type="inferred from homology"/>
<dbReference type="SUPFAM" id="SSF52540">
    <property type="entry name" value="P-loop containing nucleoside triphosphate hydrolases"/>
    <property type="match status" value="2"/>
</dbReference>
<feature type="domain" description="Helicase ATP-binding" evidence="9">
    <location>
        <begin position="32"/>
        <end position="207"/>
    </location>
</feature>
<dbReference type="EMBL" id="JTEO01000004">
    <property type="protein sequence ID" value="MCQ6962820.1"/>
    <property type="molecule type" value="Genomic_DNA"/>
</dbReference>
<dbReference type="GO" id="GO:0016787">
    <property type="term" value="F:hydrolase activity"/>
    <property type="evidence" value="ECO:0007669"/>
    <property type="project" value="UniProtKB-KW"/>
</dbReference>
<dbReference type="InterPro" id="IPR011545">
    <property type="entry name" value="DEAD/DEAH_box_helicase_dom"/>
</dbReference>
<evidence type="ECO:0000256" key="5">
    <source>
        <dbReference type="ARBA" id="ARBA00022840"/>
    </source>
</evidence>
<gene>
    <name evidence="12" type="ORF">PV02_06920</name>
</gene>
<dbReference type="Proteomes" id="UP001206983">
    <property type="component" value="Unassembled WGS sequence"/>
</dbReference>
<dbReference type="Pfam" id="PF00271">
    <property type="entry name" value="Helicase_C"/>
    <property type="match status" value="1"/>
</dbReference>
<dbReference type="PANTHER" id="PTHR47959">
    <property type="entry name" value="ATP-DEPENDENT RNA HELICASE RHLE-RELATED"/>
    <property type="match status" value="1"/>
</dbReference>
<evidence type="ECO:0000313" key="13">
    <source>
        <dbReference type="Proteomes" id="UP001206983"/>
    </source>
</evidence>
<evidence type="ECO:0000259" key="11">
    <source>
        <dbReference type="PROSITE" id="PS51195"/>
    </source>
</evidence>
<dbReference type="FunFam" id="3.40.50.300:FF:000108">
    <property type="entry name" value="ATP-dependent RNA helicase RhlE"/>
    <property type="match status" value="1"/>
</dbReference>
<dbReference type="InterPro" id="IPR001650">
    <property type="entry name" value="Helicase_C-like"/>
</dbReference>
<dbReference type="GO" id="GO:0003676">
    <property type="term" value="F:nucleic acid binding"/>
    <property type="evidence" value="ECO:0007669"/>
    <property type="project" value="InterPro"/>
</dbReference>
<feature type="domain" description="DEAD-box RNA helicase Q" evidence="11">
    <location>
        <begin position="1"/>
        <end position="29"/>
    </location>
</feature>
<evidence type="ECO:0000256" key="3">
    <source>
        <dbReference type="ARBA" id="ARBA00022801"/>
    </source>
</evidence>
<dbReference type="Pfam" id="PF00270">
    <property type="entry name" value="DEAD"/>
    <property type="match status" value="1"/>
</dbReference>
<evidence type="ECO:0000313" key="12">
    <source>
        <dbReference type="EMBL" id="MCQ6962820.1"/>
    </source>
</evidence>
<dbReference type="SMART" id="SM00487">
    <property type="entry name" value="DEXDc"/>
    <property type="match status" value="1"/>
</dbReference>
<dbReference type="CDD" id="cd18787">
    <property type="entry name" value="SF2_C_DEAD"/>
    <property type="match status" value="1"/>
</dbReference>
<evidence type="ECO:0000256" key="2">
    <source>
        <dbReference type="ARBA" id="ARBA00022741"/>
    </source>
</evidence>
<feature type="domain" description="Helicase C-terminal" evidence="10">
    <location>
        <begin position="218"/>
        <end position="378"/>
    </location>
</feature>
<keyword evidence="3 7" id="KW-0378">Hydrolase</keyword>
<comment type="similarity">
    <text evidence="7">Belongs to the DEAD box helicase family.</text>
</comment>
<feature type="compositionally biased region" description="Basic residues" evidence="8">
    <location>
        <begin position="390"/>
        <end position="408"/>
    </location>
</feature>
<sequence length="408" mass="45757">MQFTDLNLIDPLQRALTREGYIAPTPIQMQAIPQLLRGKDLIGIAQTGTGKTAAFVLPILQRMHEKHKHVSPGFPRVLVLAPTRELAAQIGDSFAAYGHFLHFRHTVVFGGVSQVPQFKSITKGVDILVATPGRLLDLMDQGIVKLSAVEFFVLDEADRMLDMGFIKDVNRIVSMLPHKRQSLFFSATMSPQIGELARRLLKDPVQVEVTPQATTVERIEQRVFFVDNENKDALLVSLLQQDHLSCVLVFTRTKHRANKVAQMLNKNNVGADAIHGNKSQAHRTRVMDSFRSGELQVLVATDIAARGIDIEDISHVINYDLPNEPESYVHRIGRTARAGADGTAYSFCAADERNFLRSIEKLTRMEIEVMRHRYHSQRAQDAVGDEAKPAPRKPRPPRRPGHGTHKRQ</sequence>
<organism evidence="12 13">
    <name type="scientific">Methanolobus chelungpuianus</name>
    <dbReference type="NCBI Taxonomy" id="502115"/>
    <lineage>
        <taxon>Archaea</taxon>
        <taxon>Methanobacteriati</taxon>
        <taxon>Methanobacteriota</taxon>
        <taxon>Stenosarchaea group</taxon>
        <taxon>Methanomicrobia</taxon>
        <taxon>Methanosarcinales</taxon>
        <taxon>Methanosarcinaceae</taxon>
        <taxon>Methanolobus</taxon>
    </lineage>
</organism>
<dbReference type="SMART" id="SM00490">
    <property type="entry name" value="HELICc"/>
    <property type="match status" value="1"/>
</dbReference>
<dbReference type="AlphaFoldDB" id="A0AAE3HA87"/>
<feature type="region of interest" description="Disordered" evidence="8">
    <location>
        <begin position="374"/>
        <end position="408"/>
    </location>
</feature>
<dbReference type="GO" id="GO:0140097">
    <property type="term" value="F:catalytic activity, acting on DNA"/>
    <property type="evidence" value="ECO:0007669"/>
    <property type="project" value="UniProtKB-ARBA"/>
</dbReference>
<dbReference type="InterPro" id="IPR000629">
    <property type="entry name" value="RNA-helicase_DEAD-box_CS"/>
</dbReference>
<keyword evidence="1" id="KW-0963">Cytoplasm</keyword>
<dbReference type="InterPro" id="IPR044742">
    <property type="entry name" value="DEAD/DEAH_RhlB"/>
</dbReference>
<comment type="caution">
    <text evidence="12">The sequence shown here is derived from an EMBL/GenBank/DDBJ whole genome shotgun (WGS) entry which is preliminary data.</text>
</comment>
<evidence type="ECO:0000256" key="4">
    <source>
        <dbReference type="ARBA" id="ARBA00022806"/>
    </source>
</evidence>
<dbReference type="PROSITE" id="PS00039">
    <property type="entry name" value="DEAD_ATP_HELICASE"/>
    <property type="match status" value="1"/>
</dbReference>
<dbReference type="PROSITE" id="PS51192">
    <property type="entry name" value="HELICASE_ATP_BIND_1"/>
    <property type="match status" value="1"/>
</dbReference>
<protein>
    <submittedName>
        <fullName evidence="12">DEAD/DEAH box helicase</fullName>
    </submittedName>
</protein>
<dbReference type="RefSeq" id="WP_256622668.1">
    <property type="nucleotide sequence ID" value="NZ_JTEO01000004.1"/>
</dbReference>
<dbReference type="PROSITE" id="PS51194">
    <property type="entry name" value="HELICASE_CTER"/>
    <property type="match status" value="1"/>
</dbReference>
<dbReference type="CDD" id="cd00268">
    <property type="entry name" value="DEADc"/>
    <property type="match status" value="1"/>
</dbReference>
<dbReference type="Gene3D" id="3.40.50.300">
    <property type="entry name" value="P-loop containing nucleotide triphosphate hydrolases"/>
    <property type="match status" value="2"/>
</dbReference>
<reference evidence="12 13" key="1">
    <citation type="journal article" date="2011" name="Appl. Environ. Microbiol.">
        <title>Methanogenic archaea isolated from Taiwan's Chelungpu fault.</title>
        <authorList>
            <person name="Wu S.Y."/>
            <person name="Lai M.C."/>
        </authorList>
    </citation>
    <scope>NUCLEOTIDE SEQUENCE [LARGE SCALE GENOMIC DNA]</scope>
    <source>
        <strain evidence="12 13">St545Mb</strain>
    </source>
</reference>